<dbReference type="InterPro" id="IPR012338">
    <property type="entry name" value="Beta-lactam/transpept-like"/>
</dbReference>
<dbReference type="Gene3D" id="3.40.710.10">
    <property type="entry name" value="DD-peptidase/beta-lactamase superfamily"/>
    <property type="match status" value="1"/>
</dbReference>
<dbReference type="STRING" id="767769.A0A1L9UB56"/>
<dbReference type="InterPro" id="IPR050789">
    <property type="entry name" value="Diverse_Enzym_Activities"/>
</dbReference>
<sequence>MAYIDETVESFLRRDGLPLPRITLGAVDRDGNLNYAKCFGGNNEEACRADDVHWIASATKFITSIAVMQCVERGLLDLDADISAVLPEWKDPKILTGFSEKNEPQFRAAKQTLTLRHLLTHSSGMAYAFMHPLSTRYQELQGERPAIFQTVRETFYTFLVFEPGEQWLYGPGIDWAGLMVENVTGLKLGEYMEKNIFHPVGAKDITFHLDKRPDLRARKVKLWERDQDSLKEKTVSRMPDPVIDDFGGGGLYATIPDLLKIYLGVLQGRVLQPETLQLMFQPHLQSRRGLDKQEDHVLANRNAIYNAIPSTVPVDYGLSGLLNTIDVPGARSQYSLSWSGLPNCYWWIDVKKGVAGVYLSQLLPTGDQRAVELLAEFERAVYAVLG</sequence>
<dbReference type="SUPFAM" id="SSF56601">
    <property type="entry name" value="beta-lactamase/transpeptidase-like"/>
    <property type="match status" value="1"/>
</dbReference>
<evidence type="ECO:0000313" key="4">
    <source>
        <dbReference type="EMBL" id="OJJ68905.1"/>
    </source>
</evidence>
<dbReference type="OMA" id="ASRNAIW"/>
<evidence type="ECO:0000256" key="1">
    <source>
        <dbReference type="ARBA" id="ARBA00009009"/>
    </source>
</evidence>
<feature type="domain" description="Beta-lactamase-related" evidence="3">
    <location>
        <begin position="29"/>
        <end position="372"/>
    </location>
</feature>
<keyword evidence="5" id="KW-1185">Reference proteome</keyword>
<dbReference type="Proteomes" id="UP000184499">
    <property type="component" value="Unassembled WGS sequence"/>
</dbReference>
<dbReference type="EMBL" id="KV878689">
    <property type="protein sequence ID" value="OJJ68905.1"/>
    <property type="molecule type" value="Genomic_DNA"/>
</dbReference>
<dbReference type="OrthoDB" id="428260at2759"/>
<keyword evidence="2" id="KW-0378">Hydrolase</keyword>
<dbReference type="GO" id="GO:0016787">
    <property type="term" value="F:hydrolase activity"/>
    <property type="evidence" value="ECO:0007669"/>
    <property type="project" value="UniProtKB-KW"/>
</dbReference>
<dbReference type="VEuPathDB" id="FungiDB:ASPBRDRAFT_57465"/>
<organism evidence="4 5">
    <name type="scientific">Aspergillus brasiliensis (strain CBS 101740 / IMI 381727 / IBT 21946)</name>
    <dbReference type="NCBI Taxonomy" id="767769"/>
    <lineage>
        <taxon>Eukaryota</taxon>
        <taxon>Fungi</taxon>
        <taxon>Dikarya</taxon>
        <taxon>Ascomycota</taxon>
        <taxon>Pezizomycotina</taxon>
        <taxon>Eurotiomycetes</taxon>
        <taxon>Eurotiomycetidae</taxon>
        <taxon>Eurotiales</taxon>
        <taxon>Aspergillaceae</taxon>
        <taxon>Aspergillus</taxon>
        <taxon>Aspergillus subgen. Circumdati</taxon>
    </lineage>
</organism>
<reference evidence="5" key="1">
    <citation type="journal article" date="2017" name="Genome Biol.">
        <title>Comparative genomics reveals high biological diversity and specific adaptations in the industrially and medically important fungal genus Aspergillus.</title>
        <authorList>
            <person name="de Vries R.P."/>
            <person name="Riley R."/>
            <person name="Wiebenga A."/>
            <person name="Aguilar-Osorio G."/>
            <person name="Amillis S."/>
            <person name="Uchima C.A."/>
            <person name="Anderluh G."/>
            <person name="Asadollahi M."/>
            <person name="Askin M."/>
            <person name="Barry K."/>
            <person name="Battaglia E."/>
            <person name="Bayram O."/>
            <person name="Benocci T."/>
            <person name="Braus-Stromeyer S.A."/>
            <person name="Caldana C."/>
            <person name="Canovas D."/>
            <person name="Cerqueira G.C."/>
            <person name="Chen F."/>
            <person name="Chen W."/>
            <person name="Choi C."/>
            <person name="Clum A."/>
            <person name="Dos Santos R.A."/>
            <person name="Damasio A.R."/>
            <person name="Diallinas G."/>
            <person name="Emri T."/>
            <person name="Fekete E."/>
            <person name="Flipphi M."/>
            <person name="Freyberg S."/>
            <person name="Gallo A."/>
            <person name="Gournas C."/>
            <person name="Habgood R."/>
            <person name="Hainaut M."/>
            <person name="Harispe M.L."/>
            <person name="Henrissat B."/>
            <person name="Hilden K.S."/>
            <person name="Hope R."/>
            <person name="Hossain A."/>
            <person name="Karabika E."/>
            <person name="Karaffa L."/>
            <person name="Karanyi Z."/>
            <person name="Krasevec N."/>
            <person name="Kuo A."/>
            <person name="Kusch H."/>
            <person name="LaButti K."/>
            <person name="Lagendijk E.L."/>
            <person name="Lapidus A."/>
            <person name="Levasseur A."/>
            <person name="Lindquist E."/>
            <person name="Lipzen A."/>
            <person name="Logrieco A.F."/>
            <person name="MacCabe A."/>
            <person name="Maekelae M.R."/>
            <person name="Malavazi I."/>
            <person name="Melin P."/>
            <person name="Meyer V."/>
            <person name="Mielnichuk N."/>
            <person name="Miskei M."/>
            <person name="Molnar A.P."/>
            <person name="Mule G."/>
            <person name="Ngan C.Y."/>
            <person name="Orejas M."/>
            <person name="Orosz E."/>
            <person name="Ouedraogo J.P."/>
            <person name="Overkamp K.M."/>
            <person name="Park H.-S."/>
            <person name="Perrone G."/>
            <person name="Piumi F."/>
            <person name="Punt P.J."/>
            <person name="Ram A.F."/>
            <person name="Ramon A."/>
            <person name="Rauscher S."/>
            <person name="Record E."/>
            <person name="Riano-Pachon D.M."/>
            <person name="Robert V."/>
            <person name="Roehrig J."/>
            <person name="Ruller R."/>
            <person name="Salamov A."/>
            <person name="Salih N.S."/>
            <person name="Samson R.A."/>
            <person name="Sandor E."/>
            <person name="Sanguinetti M."/>
            <person name="Schuetze T."/>
            <person name="Sepcic K."/>
            <person name="Shelest E."/>
            <person name="Sherlock G."/>
            <person name="Sophianopoulou V."/>
            <person name="Squina F.M."/>
            <person name="Sun H."/>
            <person name="Susca A."/>
            <person name="Todd R.B."/>
            <person name="Tsang A."/>
            <person name="Unkles S.E."/>
            <person name="van de Wiele N."/>
            <person name="van Rossen-Uffink D."/>
            <person name="Oliveira J.V."/>
            <person name="Vesth T.C."/>
            <person name="Visser J."/>
            <person name="Yu J.-H."/>
            <person name="Zhou M."/>
            <person name="Andersen M.R."/>
            <person name="Archer D.B."/>
            <person name="Baker S.E."/>
            <person name="Benoit I."/>
            <person name="Brakhage A.A."/>
            <person name="Braus G.H."/>
            <person name="Fischer R."/>
            <person name="Frisvad J.C."/>
            <person name="Goldman G.H."/>
            <person name="Houbraken J."/>
            <person name="Oakley B."/>
            <person name="Pocsi I."/>
            <person name="Scazzocchio C."/>
            <person name="Seiboth B."/>
            <person name="vanKuyk P.A."/>
            <person name="Wortman J."/>
            <person name="Dyer P.S."/>
            <person name="Grigoriev I.V."/>
        </authorList>
    </citation>
    <scope>NUCLEOTIDE SEQUENCE [LARGE SCALE GENOMIC DNA]</scope>
    <source>
        <strain evidence="5">CBS 101740 / IMI 381727 / IBT 21946</strain>
    </source>
</reference>
<dbReference type="RefSeq" id="XP_067476154.1">
    <property type="nucleotide sequence ID" value="XM_067627747.1"/>
</dbReference>
<evidence type="ECO:0000259" key="3">
    <source>
        <dbReference type="Pfam" id="PF00144"/>
    </source>
</evidence>
<protein>
    <recommendedName>
        <fullName evidence="3">Beta-lactamase-related domain-containing protein</fullName>
    </recommendedName>
</protein>
<evidence type="ECO:0000256" key="2">
    <source>
        <dbReference type="ARBA" id="ARBA00022801"/>
    </source>
</evidence>
<gene>
    <name evidence="4" type="ORF">ASPBRDRAFT_57465</name>
</gene>
<dbReference type="InterPro" id="IPR001466">
    <property type="entry name" value="Beta-lactam-related"/>
</dbReference>
<dbReference type="PANTHER" id="PTHR43283:SF17">
    <property type="entry name" value="(LOVD), PUTATIVE (AFU_ORTHOLOGUE AFUA_5G00920)-RELATED"/>
    <property type="match status" value="1"/>
</dbReference>
<proteinExistence type="inferred from homology"/>
<comment type="similarity">
    <text evidence="1">Belongs to the class-A beta-lactamase family.</text>
</comment>
<dbReference type="GeneID" id="93580235"/>
<dbReference type="Pfam" id="PF00144">
    <property type="entry name" value="Beta-lactamase"/>
    <property type="match status" value="1"/>
</dbReference>
<accession>A0A1L9UB56</accession>
<dbReference type="PANTHER" id="PTHR43283">
    <property type="entry name" value="BETA-LACTAMASE-RELATED"/>
    <property type="match status" value="1"/>
</dbReference>
<name>A0A1L9UB56_ASPBC</name>
<dbReference type="AlphaFoldDB" id="A0A1L9UB56"/>
<evidence type="ECO:0000313" key="5">
    <source>
        <dbReference type="Proteomes" id="UP000184499"/>
    </source>
</evidence>